<dbReference type="EMBL" id="LUUB01000080">
    <property type="protein sequence ID" value="OAF05134.1"/>
    <property type="molecule type" value="Genomic_DNA"/>
</dbReference>
<dbReference type="AlphaFoldDB" id="A0A176YGV3"/>
<feature type="transmembrane region" description="Helical" evidence="1">
    <location>
        <begin position="361"/>
        <end position="380"/>
    </location>
</feature>
<feature type="transmembrane region" description="Helical" evidence="1">
    <location>
        <begin position="328"/>
        <end position="349"/>
    </location>
</feature>
<accession>A0A176YGV3</accession>
<feature type="transmembrane region" description="Helical" evidence="1">
    <location>
        <begin position="271"/>
        <end position="292"/>
    </location>
</feature>
<feature type="transmembrane region" description="Helical" evidence="1">
    <location>
        <begin position="214"/>
        <end position="234"/>
    </location>
</feature>
<evidence type="ECO:0008006" key="4">
    <source>
        <dbReference type="Google" id="ProtNLM"/>
    </source>
</evidence>
<keyword evidence="3" id="KW-1185">Reference proteome</keyword>
<feature type="transmembrane region" description="Helical" evidence="1">
    <location>
        <begin position="118"/>
        <end position="138"/>
    </location>
</feature>
<proteinExistence type="predicted"/>
<organism evidence="2 3">
    <name type="scientific">Bradyrhizobium centrolobii</name>
    <dbReference type="NCBI Taxonomy" id="1505087"/>
    <lineage>
        <taxon>Bacteria</taxon>
        <taxon>Pseudomonadati</taxon>
        <taxon>Pseudomonadota</taxon>
        <taxon>Alphaproteobacteria</taxon>
        <taxon>Hyphomicrobiales</taxon>
        <taxon>Nitrobacteraceae</taxon>
        <taxon>Bradyrhizobium</taxon>
    </lineage>
</organism>
<dbReference type="Proteomes" id="UP000076959">
    <property type="component" value="Unassembled WGS sequence"/>
</dbReference>
<comment type="caution">
    <text evidence="2">The sequence shown here is derived from an EMBL/GenBank/DDBJ whole genome shotgun (WGS) entry which is preliminary data.</text>
</comment>
<gene>
    <name evidence="2" type="ORF">AYJ54_22030</name>
</gene>
<feature type="transmembrane region" description="Helical" evidence="1">
    <location>
        <begin position="12"/>
        <end position="33"/>
    </location>
</feature>
<evidence type="ECO:0000313" key="3">
    <source>
        <dbReference type="Proteomes" id="UP000076959"/>
    </source>
</evidence>
<reference evidence="2 3" key="1">
    <citation type="submission" date="2016-03" db="EMBL/GenBank/DDBJ databases">
        <title>Draft Genome Sequence of the Strain BR 10245 (Bradyrhizobium sp.) isolated from nodules of Centrolobium paraense.</title>
        <authorList>
            <person name="Simoes-Araujo J.L.Sr."/>
            <person name="Barauna A.C."/>
            <person name="Silva K."/>
            <person name="Zilli J.E."/>
        </authorList>
    </citation>
    <scope>NUCLEOTIDE SEQUENCE [LARGE SCALE GENOMIC DNA]</scope>
    <source>
        <strain evidence="2 3">BR 10245</strain>
    </source>
</reference>
<feature type="transmembrane region" description="Helical" evidence="1">
    <location>
        <begin position="150"/>
        <end position="168"/>
    </location>
</feature>
<evidence type="ECO:0000256" key="1">
    <source>
        <dbReference type="SAM" id="Phobius"/>
    </source>
</evidence>
<keyword evidence="1" id="KW-0812">Transmembrane</keyword>
<evidence type="ECO:0000313" key="2">
    <source>
        <dbReference type="EMBL" id="OAF05134.1"/>
    </source>
</evidence>
<feature type="transmembrane region" description="Helical" evidence="1">
    <location>
        <begin position="301"/>
        <end position="322"/>
    </location>
</feature>
<protein>
    <recommendedName>
        <fullName evidence="4">Glycosyltransferase RgtA/B/C/D-like domain-containing protein</fullName>
    </recommendedName>
</protein>
<keyword evidence="1" id="KW-1133">Transmembrane helix</keyword>
<dbReference type="STRING" id="1505087.AYJ54_22030"/>
<keyword evidence="1" id="KW-0472">Membrane</keyword>
<name>A0A176YGV3_9BRAD</name>
<sequence>MAGQLARYASPICRAVAYLVSFLVTAPFFYHVANGSNSYVGLLEDDHFYYTVIANNLVALGKLSYDGAIVTNGFHPLWLGVVVVLRLLCGGLGDSFYVALAFVALASMILTYELSLRFARLLGTSVGAASVIAVIGSLGTAQLLTTGMECTVAVPAFLWLLIEIARGGPTSFRRALKLGFIASLAVLARLDIAIAVAMMLGGFMILARPSLAEVLRVGAGFCLGGFLVPAYALFNFAIFSSVLPVSALAKSLQTAFGLNILYARNVALSTVYGPMVAVVLPIGLVAFITLLLRRSRMERSIALWTGGLAIVFAFTFFGLNALKSWIFFGWYAYPIAAAVIASLAFAWMVWGEPIVPTRARILVATLMVTGTLASGIRYFIEHGPLWSTNDNSLFAASLQLADLMRARDGRFAMGAIGGIMTYALNKPVVQLEGLVEDRRMIEHIRNQDDLGDVLREYNVDYLIVSVAHRHLDQHDGCYVINQPTAEWAGLRTSQMTGTICAEPIVSFKTESAGNSWSVFPSIETMVWELRSAKWLSHPLNGASSIR</sequence>
<feature type="transmembrane region" description="Helical" evidence="1">
    <location>
        <begin position="180"/>
        <end position="207"/>
    </location>
</feature>